<dbReference type="GO" id="GO:0044550">
    <property type="term" value="P:secondary metabolite biosynthetic process"/>
    <property type="evidence" value="ECO:0007669"/>
    <property type="project" value="TreeGrafter"/>
</dbReference>
<evidence type="ECO:0000259" key="2">
    <source>
        <dbReference type="Pfam" id="PF13193"/>
    </source>
</evidence>
<keyword evidence="4" id="KW-1185">Reference proteome</keyword>
<dbReference type="InterPro" id="IPR025110">
    <property type="entry name" value="AMP-bd_C"/>
</dbReference>
<dbReference type="NCBIfam" id="TIGR01733">
    <property type="entry name" value="AA-adenyl-dom"/>
    <property type="match status" value="1"/>
</dbReference>
<proteinExistence type="predicted"/>
<dbReference type="InterPro" id="IPR020459">
    <property type="entry name" value="AMP-binding"/>
</dbReference>
<dbReference type="SUPFAM" id="SSF56801">
    <property type="entry name" value="Acetyl-CoA synthetase-like"/>
    <property type="match status" value="1"/>
</dbReference>
<dbReference type="GO" id="GO:0031177">
    <property type="term" value="F:phosphopantetheine binding"/>
    <property type="evidence" value="ECO:0007669"/>
    <property type="project" value="TreeGrafter"/>
</dbReference>
<evidence type="ECO:0000313" key="4">
    <source>
        <dbReference type="Proteomes" id="UP000555564"/>
    </source>
</evidence>
<sequence length="493" mass="52911">MKLHQLLIDAARRRPTAVAVHDRTGPATYHELDELAGRYAAALRRLGVRRGDRVVVWSGKSTAAVAVTQAALRLGAVYVPVSGTNPVLRLTGIAADARAALIVADEDGVRRAGASGDGPPVTALADLADLAGHEDAIGTRDESGAGDDPAYILYTSGSTGSPKGVCLSHRNALAFVDWAVREVDVRAGDRLANHAPFNFDLSVFDLYAAFAAGASVHLVPEETAYAPESLTAFLYERDITVWYSVPSALSLMIREGGLLDREPPPRLRACLFAGEPFAPRHVRALREHWPKVRLLNWYGPTETNVCCSHEVTGEDLTGDRPLPIGRACSGNTVELDAADADGVGEIVVSGPTVMRGYWGRAPQAGPYRTGDYGRRGAGGELHFVGRRDDLVKVRGHRVELGEIEAALGSLGSVAEVAVLAAGEGVRSRLHAFVVPAPGRRPSLLEVKRRCAERLPPYMIVDHLRVLDALPRTPNGKTDRVRLLAATQEREDGR</sequence>
<comment type="caution">
    <text evidence="3">The sequence shown here is derived from an EMBL/GenBank/DDBJ whole genome shotgun (WGS) entry which is preliminary data.</text>
</comment>
<dbReference type="InterPro" id="IPR000873">
    <property type="entry name" value="AMP-dep_synth/lig_dom"/>
</dbReference>
<accession>A0A7X0M3V1</accession>
<dbReference type="InterPro" id="IPR020845">
    <property type="entry name" value="AMP-binding_CS"/>
</dbReference>
<evidence type="ECO:0000313" key="3">
    <source>
        <dbReference type="EMBL" id="MBB6471018.1"/>
    </source>
</evidence>
<organism evidence="3 4">
    <name type="scientific">Sphaerisporangium rubeum</name>
    <dbReference type="NCBI Taxonomy" id="321317"/>
    <lineage>
        <taxon>Bacteria</taxon>
        <taxon>Bacillati</taxon>
        <taxon>Actinomycetota</taxon>
        <taxon>Actinomycetes</taxon>
        <taxon>Streptosporangiales</taxon>
        <taxon>Streptosporangiaceae</taxon>
        <taxon>Sphaerisporangium</taxon>
    </lineage>
</organism>
<dbReference type="PANTHER" id="PTHR45527:SF1">
    <property type="entry name" value="FATTY ACID SYNTHASE"/>
    <property type="match status" value="1"/>
</dbReference>
<feature type="domain" description="AMP-dependent synthetase/ligase" evidence="1">
    <location>
        <begin position="9"/>
        <end position="358"/>
    </location>
</feature>
<gene>
    <name evidence="3" type="ORF">BJ992_000449</name>
</gene>
<reference evidence="3 4" key="1">
    <citation type="submission" date="2020-08" db="EMBL/GenBank/DDBJ databases">
        <title>Sequencing the genomes of 1000 actinobacteria strains.</title>
        <authorList>
            <person name="Klenk H.-P."/>
        </authorList>
    </citation>
    <scope>NUCLEOTIDE SEQUENCE [LARGE SCALE GENOMIC DNA]</scope>
    <source>
        <strain evidence="3 4">DSM 44936</strain>
    </source>
</reference>
<dbReference type="PANTHER" id="PTHR45527">
    <property type="entry name" value="NONRIBOSOMAL PEPTIDE SYNTHETASE"/>
    <property type="match status" value="1"/>
</dbReference>
<dbReference type="AlphaFoldDB" id="A0A7X0M3V1"/>
<name>A0A7X0M3V1_9ACTN</name>
<protein>
    <submittedName>
        <fullName evidence="3">Clorobiocin biosynthesis protein CloN4</fullName>
    </submittedName>
</protein>
<dbReference type="InterPro" id="IPR010071">
    <property type="entry name" value="AA_adenyl_dom"/>
</dbReference>
<dbReference type="PRINTS" id="PR00154">
    <property type="entry name" value="AMPBINDING"/>
</dbReference>
<dbReference type="PROSITE" id="PS00455">
    <property type="entry name" value="AMP_BINDING"/>
    <property type="match status" value="1"/>
</dbReference>
<dbReference type="EMBL" id="JACHIU010000001">
    <property type="protein sequence ID" value="MBB6471018.1"/>
    <property type="molecule type" value="Genomic_DNA"/>
</dbReference>
<evidence type="ECO:0000259" key="1">
    <source>
        <dbReference type="Pfam" id="PF00501"/>
    </source>
</evidence>
<dbReference type="Pfam" id="PF13193">
    <property type="entry name" value="AMP-binding_C"/>
    <property type="match status" value="1"/>
</dbReference>
<dbReference type="Pfam" id="PF00501">
    <property type="entry name" value="AMP-binding"/>
    <property type="match status" value="1"/>
</dbReference>
<dbReference type="Gene3D" id="3.30.300.30">
    <property type="match status" value="1"/>
</dbReference>
<feature type="domain" description="AMP-binding enzyme C-terminal" evidence="2">
    <location>
        <begin position="402"/>
        <end position="476"/>
    </location>
</feature>
<dbReference type="Gene3D" id="3.40.50.12780">
    <property type="entry name" value="N-terminal domain of ligase-like"/>
    <property type="match status" value="1"/>
</dbReference>
<dbReference type="InterPro" id="IPR042099">
    <property type="entry name" value="ANL_N_sf"/>
</dbReference>
<dbReference type="GO" id="GO:0043041">
    <property type="term" value="P:amino acid activation for nonribosomal peptide biosynthetic process"/>
    <property type="evidence" value="ECO:0007669"/>
    <property type="project" value="TreeGrafter"/>
</dbReference>
<dbReference type="RefSeq" id="WP_184978290.1">
    <property type="nucleotide sequence ID" value="NZ_BAAALO010000060.1"/>
</dbReference>
<dbReference type="GO" id="GO:0005737">
    <property type="term" value="C:cytoplasm"/>
    <property type="evidence" value="ECO:0007669"/>
    <property type="project" value="TreeGrafter"/>
</dbReference>
<dbReference type="Proteomes" id="UP000555564">
    <property type="component" value="Unassembled WGS sequence"/>
</dbReference>
<dbReference type="InterPro" id="IPR045851">
    <property type="entry name" value="AMP-bd_C_sf"/>
</dbReference>